<evidence type="ECO:0000313" key="3">
    <source>
        <dbReference type="Proteomes" id="UP000315724"/>
    </source>
</evidence>
<dbReference type="GO" id="GO:0005829">
    <property type="term" value="C:cytosol"/>
    <property type="evidence" value="ECO:0007669"/>
    <property type="project" value="TreeGrafter"/>
</dbReference>
<dbReference type="Gene3D" id="3.20.20.70">
    <property type="entry name" value="Aldolase class I"/>
    <property type="match status" value="1"/>
</dbReference>
<accession>A0A517QPN1</accession>
<name>A0A517QPN1_9PLAN</name>
<dbReference type="EMBL" id="CP036267">
    <property type="protein sequence ID" value="QDT33547.1"/>
    <property type="molecule type" value="Genomic_DNA"/>
</dbReference>
<dbReference type="CDD" id="cd00408">
    <property type="entry name" value="DHDPS-like"/>
    <property type="match status" value="1"/>
</dbReference>
<dbReference type="GO" id="GO:0008840">
    <property type="term" value="F:4-hydroxy-tetrahydrodipicolinate synthase activity"/>
    <property type="evidence" value="ECO:0007669"/>
    <property type="project" value="UniProtKB-EC"/>
</dbReference>
<dbReference type="OrthoDB" id="9771791at2"/>
<dbReference type="SUPFAM" id="SSF51569">
    <property type="entry name" value="Aldolase"/>
    <property type="match status" value="1"/>
</dbReference>
<keyword evidence="3" id="KW-1185">Reference proteome</keyword>
<dbReference type="InterPro" id="IPR013785">
    <property type="entry name" value="Aldolase_TIM"/>
</dbReference>
<dbReference type="PANTHER" id="PTHR42849">
    <property type="entry name" value="N-ACETYLNEURAMINATE LYASE"/>
    <property type="match status" value="1"/>
</dbReference>
<dbReference type="AlphaFoldDB" id="A0A517QPN1"/>
<dbReference type="PANTHER" id="PTHR42849:SF1">
    <property type="entry name" value="N-ACETYLNEURAMINATE LYASE"/>
    <property type="match status" value="1"/>
</dbReference>
<dbReference type="GO" id="GO:0019262">
    <property type="term" value="P:N-acetylneuraminate catabolic process"/>
    <property type="evidence" value="ECO:0007669"/>
    <property type="project" value="TreeGrafter"/>
</dbReference>
<dbReference type="Proteomes" id="UP000315724">
    <property type="component" value="Chromosome"/>
</dbReference>
<dbReference type="GO" id="GO:0008747">
    <property type="term" value="F:N-acetylneuraminate lyase activity"/>
    <property type="evidence" value="ECO:0007669"/>
    <property type="project" value="TreeGrafter"/>
</dbReference>
<gene>
    <name evidence="2" type="primary">dapA_3</name>
    <name evidence="2" type="ORF">Mal48_28000</name>
</gene>
<keyword evidence="1 2" id="KW-0456">Lyase</keyword>
<dbReference type="EC" id="4.3.3.7" evidence="2"/>
<dbReference type="InterPro" id="IPR002220">
    <property type="entry name" value="DapA-like"/>
</dbReference>
<dbReference type="SMART" id="SM01130">
    <property type="entry name" value="DHDPS"/>
    <property type="match status" value="1"/>
</dbReference>
<evidence type="ECO:0000313" key="2">
    <source>
        <dbReference type="EMBL" id="QDT33547.1"/>
    </source>
</evidence>
<reference evidence="2 3" key="1">
    <citation type="submission" date="2019-02" db="EMBL/GenBank/DDBJ databases">
        <title>Deep-cultivation of Planctomycetes and their phenomic and genomic characterization uncovers novel biology.</title>
        <authorList>
            <person name="Wiegand S."/>
            <person name="Jogler M."/>
            <person name="Boedeker C."/>
            <person name="Pinto D."/>
            <person name="Vollmers J."/>
            <person name="Rivas-Marin E."/>
            <person name="Kohn T."/>
            <person name="Peeters S.H."/>
            <person name="Heuer A."/>
            <person name="Rast P."/>
            <person name="Oberbeckmann S."/>
            <person name="Bunk B."/>
            <person name="Jeske O."/>
            <person name="Meyerdierks A."/>
            <person name="Storesund J.E."/>
            <person name="Kallscheuer N."/>
            <person name="Luecker S."/>
            <person name="Lage O.M."/>
            <person name="Pohl T."/>
            <person name="Merkel B.J."/>
            <person name="Hornburger P."/>
            <person name="Mueller R.-W."/>
            <person name="Bruemmer F."/>
            <person name="Labrenz M."/>
            <person name="Spormann A.M."/>
            <person name="Op den Camp H."/>
            <person name="Overmann J."/>
            <person name="Amann R."/>
            <person name="Jetten M.S.M."/>
            <person name="Mascher T."/>
            <person name="Medema M.H."/>
            <person name="Devos D.P."/>
            <person name="Kaster A.-K."/>
            <person name="Ovreas L."/>
            <person name="Rohde M."/>
            <person name="Galperin M.Y."/>
            <person name="Jogler C."/>
        </authorList>
    </citation>
    <scope>NUCLEOTIDE SEQUENCE [LARGE SCALE GENOMIC DNA]</scope>
    <source>
        <strain evidence="2 3">Mal48</strain>
    </source>
</reference>
<protein>
    <submittedName>
        <fullName evidence="2">4-hydroxy-tetrahydrodipicolinate synthase</fullName>
        <ecNumber evidence="2">4.3.3.7</ecNumber>
    </submittedName>
</protein>
<organism evidence="2 3">
    <name type="scientific">Thalassoglobus polymorphus</name>
    <dbReference type="NCBI Taxonomy" id="2527994"/>
    <lineage>
        <taxon>Bacteria</taxon>
        <taxon>Pseudomonadati</taxon>
        <taxon>Planctomycetota</taxon>
        <taxon>Planctomycetia</taxon>
        <taxon>Planctomycetales</taxon>
        <taxon>Planctomycetaceae</taxon>
        <taxon>Thalassoglobus</taxon>
    </lineage>
</organism>
<dbReference type="RefSeq" id="WP_145199995.1">
    <property type="nucleotide sequence ID" value="NZ_CP036267.1"/>
</dbReference>
<proteinExistence type="predicted"/>
<evidence type="ECO:0000256" key="1">
    <source>
        <dbReference type="ARBA" id="ARBA00023239"/>
    </source>
</evidence>
<sequence>MPSMTDEPLHGVLPVLHTPFHEDHTIDFETLQREIDWAFETGADGLVVAMVSEILRLTAEERKELATFVCQSAKGRGYSVISVGAETTLEAIQYARHAEQAGASALMAIPPVATSLGSNATYEYFASIAKNVSIPLVVQDASGYVGSAIDLGVYRKLLEEFGAERIFFKPEASPLGPNLSLLRDSIKEPIRVFEGSGGLNLVDCYRRGIVGTMPGTDLLDAIVALWSALKTGDDDRIYELSFSICGIVVLQLQAGLDGFLAIEKHLLKKRGIFLNTLQRQPVSWEIDSETVEEVDRLFARLQHLLGNSAACK</sequence>
<dbReference type="Pfam" id="PF00701">
    <property type="entry name" value="DHDPS"/>
    <property type="match status" value="1"/>
</dbReference>
<dbReference type="KEGG" id="tpol:Mal48_28000"/>